<accession>A0AAD6YHT6</accession>
<dbReference type="InterPro" id="IPR023179">
    <property type="entry name" value="GTP-bd_ortho_bundle_sf"/>
</dbReference>
<dbReference type="PRINTS" id="PR00326">
    <property type="entry name" value="GTP1OBG"/>
</dbReference>
<evidence type="ECO:0000256" key="4">
    <source>
        <dbReference type="ARBA" id="ARBA00023134"/>
    </source>
</evidence>
<keyword evidence="4" id="KW-0342">GTP-binding</keyword>
<feature type="domain" description="CP-type G" evidence="7">
    <location>
        <begin position="78"/>
        <end position="253"/>
    </location>
</feature>
<evidence type="ECO:0000256" key="6">
    <source>
        <dbReference type="SAM" id="MobiDB-lite"/>
    </source>
</evidence>
<dbReference type="InterPro" id="IPR027417">
    <property type="entry name" value="P-loop_NTPase"/>
</dbReference>
<evidence type="ECO:0000259" key="7">
    <source>
        <dbReference type="PROSITE" id="PS51721"/>
    </source>
</evidence>
<protein>
    <submittedName>
        <fullName evidence="8">P-loop containing nucleoside triphosphate hydrolase protein</fullName>
    </submittedName>
</protein>
<dbReference type="PROSITE" id="PS51721">
    <property type="entry name" value="G_CP"/>
    <property type="match status" value="1"/>
</dbReference>
<dbReference type="Gene3D" id="1.10.1580.10">
    <property type="match status" value="1"/>
</dbReference>
<keyword evidence="2" id="KW-0547">Nucleotide-binding</keyword>
<dbReference type="Gene3D" id="3.40.50.300">
    <property type="entry name" value="P-loop containing nucleotide triphosphate hydrolases"/>
    <property type="match status" value="1"/>
</dbReference>
<dbReference type="InterPro" id="IPR006073">
    <property type="entry name" value="GTP-bd"/>
</dbReference>
<dbReference type="SUPFAM" id="SSF52540">
    <property type="entry name" value="P-loop containing nucleoside triphosphate hydrolases"/>
    <property type="match status" value="1"/>
</dbReference>
<keyword evidence="5" id="KW-0539">Nucleus</keyword>
<sequence length="543" mass="59261">MAAQSSRKTTVRLKSKLKKDPGVPRLPDIKVRNAEKQKARAPPPPPRLDPDVVMASEPSLFTLASIPDEEPSTSDKTKEQLRRHYLRALHKVIDQSDIVILVLDARDPEGCRSRLVEEEVRRRESEGKKLIFVLNKVDLIPQTNAKAWLKHLRHSTPTLPFRSPSSAQHQRTNISSSTAPALIKLLKAYKPSAGSVTVGVVGYPNVGKSSLINCLKRSKVCAVAAQPGHTKELQSVQLERGMRIVDSPGVVFDDEDHKVGNILLRNVVKVEDIDDPIAVVEEILARTPPATTRKLYNLPEFSSTIEFLTMAALSSGRLLKGGTPDITSIARQIINDWNHQKIPYYSNPPAIHPSSIPSTVGSGATAMTAPGAELVGQAKILSELSAPFSLPGLFGDADTGAFGASVGDMEMDADDDDGDIFVDAMDEVELTMQTQADVLVPAPQNPRKRARSQSPSPFPFQSSELPVHEGNEKYAYRQPKRMRKANTTVPEAQVRNPLGRSVLKKEAKRARKAARNAARLSRAGGGMQVDDDIALGETFMACT</sequence>
<evidence type="ECO:0000313" key="8">
    <source>
        <dbReference type="EMBL" id="KAJ7218127.1"/>
    </source>
</evidence>
<dbReference type="PANTHER" id="PTHR11089">
    <property type="entry name" value="GTP-BINDING PROTEIN-RELATED"/>
    <property type="match status" value="1"/>
</dbReference>
<keyword evidence="8" id="KW-0378">Hydrolase</keyword>
<dbReference type="FunFam" id="1.10.1580.10:FF:000002">
    <property type="entry name" value="Guanine nucleotide-binding protein-like 3 (nucleolar)-like"/>
    <property type="match status" value="1"/>
</dbReference>
<comment type="subcellular location">
    <subcellularLocation>
        <location evidence="1">Nucleus</location>
    </subcellularLocation>
</comment>
<proteinExistence type="predicted"/>
<dbReference type="PANTHER" id="PTHR11089:SF30">
    <property type="entry name" value="GUANINE NUCLEOTIDE-BINDING PROTEIN-LIKE 3 HOMOLOG"/>
    <property type="match status" value="1"/>
</dbReference>
<comment type="caution">
    <text evidence="8">The sequence shown here is derived from an EMBL/GenBank/DDBJ whole genome shotgun (WGS) entry which is preliminary data.</text>
</comment>
<evidence type="ECO:0000256" key="3">
    <source>
        <dbReference type="ARBA" id="ARBA00023054"/>
    </source>
</evidence>
<evidence type="ECO:0000256" key="5">
    <source>
        <dbReference type="ARBA" id="ARBA00023242"/>
    </source>
</evidence>
<gene>
    <name evidence="8" type="ORF">GGX14DRAFT_439924</name>
</gene>
<organism evidence="8 9">
    <name type="scientific">Mycena pura</name>
    <dbReference type="NCBI Taxonomy" id="153505"/>
    <lineage>
        <taxon>Eukaryota</taxon>
        <taxon>Fungi</taxon>
        <taxon>Dikarya</taxon>
        <taxon>Basidiomycota</taxon>
        <taxon>Agaricomycotina</taxon>
        <taxon>Agaricomycetes</taxon>
        <taxon>Agaricomycetidae</taxon>
        <taxon>Agaricales</taxon>
        <taxon>Marasmiineae</taxon>
        <taxon>Mycenaceae</taxon>
        <taxon>Mycena</taxon>
    </lineage>
</organism>
<feature type="compositionally biased region" description="Basic and acidic residues" evidence="6">
    <location>
        <begin position="18"/>
        <end position="38"/>
    </location>
</feature>
<evidence type="ECO:0000256" key="2">
    <source>
        <dbReference type="ARBA" id="ARBA00022741"/>
    </source>
</evidence>
<dbReference type="AlphaFoldDB" id="A0AAD6YHT6"/>
<dbReference type="Pfam" id="PF01926">
    <property type="entry name" value="MMR_HSR1"/>
    <property type="match status" value="1"/>
</dbReference>
<keyword evidence="3" id="KW-0175">Coiled coil</keyword>
<dbReference type="GO" id="GO:0005730">
    <property type="term" value="C:nucleolus"/>
    <property type="evidence" value="ECO:0007669"/>
    <property type="project" value="TreeGrafter"/>
</dbReference>
<reference evidence="8" key="1">
    <citation type="submission" date="2023-03" db="EMBL/GenBank/DDBJ databases">
        <title>Massive genome expansion in bonnet fungi (Mycena s.s.) driven by repeated elements and novel gene families across ecological guilds.</title>
        <authorList>
            <consortium name="Lawrence Berkeley National Laboratory"/>
            <person name="Harder C.B."/>
            <person name="Miyauchi S."/>
            <person name="Viragh M."/>
            <person name="Kuo A."/>
            <person name="Thoen E."/>
            <person name="Andreopoulos B."/>
            <person name="Lu D."/>
            <person name="Skrede I."/>
            <person name="Drula E."/>
            <person name="Henrissat B."/>
            <person name="Morin E."/>
            <person name="Kohler A."/>
            <person name="Barry K."/>
            <person name="LaButti K."/>
            <person name="Morin E."/>
            <person name="Salamov A."/>
            <person name="Lipzen A."/>
            <person name="Mereny Z."/>
            <person name="Hegedus B."/>
            <person name="Baldrian P."/>
            <person name="Stursova M."/>
            <person name="Weitz H."/>
            <person name="Taylor A."/>
            <person name="Grigoriev I.V."/>
            <person name="Nagy L.G."/>
            <person name="Martin F."/>
            <person name="Kauserud H."/>
        </authorList>
    </citation>
    <scope>NUCLEOTIDE SEQUENCE</scope>
    <source>
        <strain evidence="8">9144</strain>
    </source>
</reference>
<evidence type="ECO:0000256" key="1">
    <source>
        <dbReference type="ARBA" id="ARBA00004123"/>
    </source>
</evidence>
<dbReference type="GO" id="GO:0016787">
    <property type="term" value="F:hydrolase activity"/>
    <property type="evidence" value="ECO:0007669"/>
    <property type="project" value="UniProtKB-KW"/>
</dbReference>
<dbReference type="GO" id="GO:0005525">
    <property type="term" value="F:GTP binding"/>
    <property type="evidence" value="ECO:0007669"/>
    <property type="project" value="UniProtKB-KW"/>
</dbReference>
<evidence type="ECO:0000313" key="9">
    <source>
        <dbReference type="Proteomes" id="UP001219525"/>
    </source>
</evidence>
<feature type="region of interest" description="Disordered" evidence="6">
    <location>
        <begin position="1"/>
        <end position="52"/>
    </location>
</feature>
<keyword evidence="9" id="KW-1185">Reference proteome</keyword>
<dbReference type="EMBL" id="JARJCW010000013">
    <property type="protein sequence ID" value="KAJ7218127.1"/>
    <property type="molecule type" value="Genomic_DNA"/>
</dbReference>
<feature type="region of interest" description="Disordered" evidence="6">
    <location>
        <begin position="443"/>
        <end position="470"/>
    </location>
</feature>
<dbReference type="InterPro" id="IPR050755">
    <property type="entry name" value="TRAFAC_YlqF/YawG_RiboMat"/>
</dbReference>
<dbReference type="InterPro" id="IPR030378">
    <property type="entry name" value="G_CP_dom"/>
</dbReference>
<feature type="compositionally biased region" description="Low complexity" evidence="6">
    <location>
        <begin position="452"/>
        <end position="463"/>
    </location>
</feature>
<name>A0AAD6YHT6_9AGAR</name>
<dbReference type="Proteomes" id="UP001219525">
    <property type="component" value="Unassembled WGS sequence"/>
</dbReference>